<name>A0A4U0XFD5_9PEZI</name>
<dbReference type="InterPro" id="IPR000408">
    <property type="entry name" value="Reg_chr_condens"/>
</dbReference>
<dbReference type="CDD" id="cd09917">
    <property type="entry name" value="F-box_SF"/>
    <property type="match status" value="1"/>
</dbReference>
<accession>A0A4U0XFD5</accession>
<organism evidence="5 6">
    <name type="scientific">Cryomyces minteri</name>
    <dbReference type="NCBI Taxonomy" id="331657"/>
    <lineage>
        <taxon>Eukaryota</taxon>
        <taxon>Fungi</taxon>
        <taxon>Dikarya</taxon>
        <taxon>Ascomycota</taxon>
        <taxon>Pezizomycotina</taxon>
        <taxon>Dothideomycetes</taxon>
        <taxon>Dothideomycetes incertae sedis</taxon>
        <taxon>Cryomyces</taxon>
    </lineage>
</organism>
<keyword evidence="1" id="KW-0677">Repeat</keyword>
<feature type="repeat" description="RCC1" evidence="2">
    <location>
        <begin position="83"/>
        <end position="155"/>
    </location>
</feature>
<dbReference type="Gene3D" id="2.130.10.30">
    <property type="entry name" value="Regulator of chromosome condensation 1/beta-lactamase-inhibitor protein II"/>
    <property type="match status" value="2"/>
</dbReference>
<dbReference type="OrthoDB" id="61110at2759"/>
<feature type="region of interest" description="Disordered" evidence="3">
    <location>
        <begin position="611"/>
        <end position="638"/>
    </location>
</feature>
<dbReference type="EMBL" id="NAJN01000279">
    <property type="protein sequence ID" value="TKA75664.1"/>
    <property type="molecule type" value="Genomic_DNA"/>
</dbReference>
<feature type="compositionally biased region" description="Acidic residues" evidence="3">
    <location>
        <begin position="613"/>
        <end position="627"/>
    </location>
</feature>
<evidence type="ECO:0000256" key="2">
    <source>
        <dbReference type="PROSITE-ProRule" id="PRU00235"/>
    </source>
</evidence>
<reference evidence="5 6" key="1">
    <citation type="submission" date="2017-03" db="EMBL/GenBank/DDBJ databases">
        <title>Genomes of endolithic fungi from Antarctica.</title>
        <authorList>
            <person name="Coleine C."/>
            <person name="Masonjones S."/>
            <person name="Stajich J.E."/>
        </authorList>
    </citation>
    <scope>NUCLEOTIDE SEQUENCE [LARGE SCALE GENOMIC DNA]</scope>
    <source>
        <strain evidence="5 6">CCFEE 5187</strain>
    </source>
</reference>
<protein>
    <recommendedName>
        <fullName evidence="4">F-box domain-containing protein</fullName>
    </recommendedName>
</protein>
<dbReference type="STRING" id="331657.A0A4U0XFD5"/>
<dbReference type="InterPro" id="IPR051210">
    <property type="entry name" value="Ub_ligase/GEF_domain"/>
</dbReference>
<dbReference type="PROSITE" id="PS50181">
    <property type="entry name" value="FBOX"/>
    <property type="match status" value="1"/>
</dbReference>
<dbReference type="InterPro" id="IPR009091">
    <property type="entry name" value="RCC1/BLIP-II"/>
</dbReference>
<feature type="domain" description="F-box" evidence="4">
    <location>
        <begin position="4"/>
        <end position="52"/>
    </location>
</feature>
<proteinExistence type="predicted"/>
<dbReference type="PANTHER" id="PTHR22870:SF408">
    <property type="entry name" value="OS09G0560450 PROTEIN"/>
    <property type="match status" value="1"/>
</dbReference>
<gene>
    <name evidence="5" type="ORF">B0A49_04018</name>
</gene>
<dbReference type="SUPFAM" id="SSF81383">
    <property type="entry name" value="F-box domain"/>
    <property type="match status" value="1"/>
</dbReference>
<evidence type="ECO:0000313" key="6">
    <source>
        <dbReference type="Proteomes" id="UP000308768"/>
    </source>
</evidence>
<comment type="caution">
    <text evidence="5">The sequence shown here is derived from an EMBL/GenBank/DDBJ whole genome shotgun (WGS) entry which is preliminary data.</text>
</comment>
<dbReference type="AlphaFoldDB" id="A0A4U0XFD5"/>
<dbReference type="Proteomes" id="UP000308768">
    <property type="component" value="Unassembled WGS sequence"/>
</dbReference>
<dbReference type="SUPFAM" id="SSF50985">
    <property type="entry name" value="RCC1/BLIP-II"/>
    <property type="match status" value="1"/>
</dbReference>
<dbReference type="PROSITE" id="PS50012">
    <property type="entry name" value="RCC1_3"/>
    <property type="match status" value="1"/>
</dbReference>
<dbReference type="InterPro" id="IPR036047">
    <property type="entry name" value="F-box-like_dom_sf"/>
</dbReference>
<sequence>MAEPTKLLDLPVDILVMIFPYLDARSFVSLCRTCKAFQQPDVRLDSTYWSHATRTTFRVPNQPVVQGDGQRWQKLYKRLLTQSRVFTWGNNEKACLGHSFETYEQLSRLPPAMRRRRAMRGRHVSWPTEMENTRGLGIVADMQCGGWSTTLLTSNGALYTVGVVDGLQYIQRRPPYMQVPKVQLVPLRFPAGFPQPTERYDPCVATKEFSSGRSHVLSLCDSGKIWSWSDIERPALQIKLLGVELVEEANKRRRGYVRKVVAGWTKSSALVSGTGIVVWDPVVRGKDDAEDEDTALVLEHASVPRTMYQRPRVNERETDQETQAMGEDVGEVLSYVVLEGFVVFVTDLGKVFAGLITWTAQEQNIPDIIEVPIQTVGSTSVEDSPATQGSFHSFAVFKQNGEVLISNEDNLRAHWNSEFNTRAQSDALTFKRIPALQHTGVISVAFGDYHFLALHSNGQISSYGTEPQGCGALGLGGHGDPEGRLRGIRYRGVGGDGQLLTHCYTRGRHVWFEEEKEWIRFMTSGGHDPEEAKERLRMSINDINTQGEVSEWFEQQGNEWDKHPDLAAADGDGLGAYFALSITAAGWHSGALVLVNEDLADKVKQKCVVVDPSAEEDAESHNEEEPESSSGLPPHPPGAVASTIQWVNNWTRWFLGLPTSADPEAGNLPAGQGYVWNICASTQPPFVRSYYIVPRGRVLATLPPLSILWFARSITKFMSADRLLRYNAPFLHDPRLVDTDFTEPTNHGASPGKGLKYVWADDSFPRLRLSNGTEMPGEIPFSQWKCGRPVWDLDVQV</sequence>
<evidence type="ECO:0000259" key="4">
    <source>
        <dbReference type="PROSITE" id="PS50181"/>
    </source>
</evidence>
<keyword evidence="6" id="KW-1185">Reference proteome</keyword>
<dbReference type="InterPro" id="IPR001810">
    <property type="entry name" value="F-box_dom"/>
</dbReference>
<dbReference type="Pfam" id="PF12937">
    <property type="entry name" value="F-box-like"/>
    <property type="match status" value="1"/>
</dbReference>
<evidence type="ECO:0000256" key="3">
    <source>
        <dbReference type="SAM" id="MobiDB-lite"/>
    </source>
</evidence>
<dbReference type="PANTHER" id="PTHR22870">
    <property type="entry name" value="REGULATOR OF CHROMOSOME CONDENSATION"/>
    <property type="match status" value="1"/>
</dbReference>
<evidence type="ECO:0000256" key="1">
    <source>
        <dbReference type="ARBA" id="ARBA00022737"/>
    </source>
</evidence>
<dbReference type="Gene3D" id="1.20.1280.50">
    <property type="match status" value="1"/>
</dbReference>
<evidence type="ECO:0000313" key="5">
    <source>
        <dbReference type="EMBL" id="TKA75664.1"/>
    </source>
</evidence>